<dbReference type="InterPro" id="IPR013783">
    <property type="entry name" value="Ig-like_fold"/>
</dbReference>
<dbReference type="InterPro" id="IPR014867">
    <property type="entry name" value="Spore_coat_CotH_CotH2/3/7"/>
</dbReference>
<keyword evidence="1" id="KW-0812">Transmembrane</keyword>
<keyword evidence="3" id="KW-1185">Reference proteome</keyword>
<dbReference type="PANTHER" id="PTHR40050">
    <property type="entry name" value="INNER SPORE COAT PROTEIN H"/>
    <property type="match status" value="1"/>
</dbReference>
<dbReference type="PANTHER" id="PTHR40050:SF1">
    <property type="entry name" value="INNER SPORE COAT PROTEIN H"/>
    <property type="match status" value="1"/>
</dbReference>
<evidence type="ECO:0008006" key="4">
    <source>
        <dbReference type="Google" id="ProtNLM"/>
    </source>
</evidence>
<feature type="transmembrane region" description="Helical" evidence="1">
    <location>
        <begin position="236"/>
        <end position="257"/>
    </location>
</feature>
<feature type="transmembrane region" description="Helical" evidence="1">
    <location>
        <begin position="21"/>
        <end position="45"/>
    </location>
</feature>
<feature type="transmembrane region" description="Helical" evidence="1">
    <location>
        <begin position="368"/>
        <end position="391"/>
    </location>
</feature>
<dbReference type="RefSeq" id="WP_213653614.1">
    <property type="nucleotide sequence ID" value="NZ_BOSL01000001.1"/>
</dbReference>
<accession>A0ABQ4M5Z0</accession>
<feature type="transmembrane region" description="Helical" evidence="1">
    <location>
        <begin position="189"/>
        <end position="211"/>
    </location>
</feature>
<organism evidence="2 3">
    <name type="scientific">Paenibacillus vini</name>
    <dbReference type="NCBI Taxonomy" id="1476024"/>
    <lineage>
        <taxon>Bacteria</taxon>
        <taxon>Bacillati</taxon>
        <taxon>Bacillota</taxon>
        <taxon>Bacilli</taxon>
        <taxon>Bacillales</taxon>
        <taxon>Paenibacillaceae</taxon>
        <taxon>Paenibacillus</taxon>
    </lineage>
</organism>
<proteinExistence type="predicted"/>
<feature type="transmembrane region" description="Helical" evidence="1">
    <location>
        <begin position="471"/>
        <end position="491"/>
    </location>
</feature>
<feature type="transmembrane region" description="Helical" evidence="1">
    <location>
        <begin position="101"/>
        <end position="122"/>
    </location>
</feature>
<gene>
    <name evidence="2" type="ORF">J42TS3_04580</name>
</gene>
<feature type="transmembrane region" description="Helical" evidence="1">
    <location>
        <begin position="162"/>
        <end position="183"/>
    </location>
</feature>
<dbReference type="Pfam" id="PF08757">
    <property type="entry name" value="CotH"/>
    <property type="match status" value="1"/>
</dbReference>
<evidence type="ECO:0000313" key="2">
    <source>
        <dbReference type="EMBL" id="GIP51423.1"/>
    </source>
</evidence>
<dbReference type="Gene3D" id="2.60.40.10">
    <property type="entry name" value="Immunoglobulins"/>
    <property type="match status" value="1"/>
</dbReference>
<name>A0ABQ4M5Z0_9BACL</name>
<sequence length="1044" mass="120137">MAGIGFELRKLFREQGLLNNVKAYAFSALTTVGPMILSMFLIVVLQRLMTFNEASYLDWELYIATVQYAFIFSIIITSGLSMVLTRYIADMIFQKKYDRILSSYYGALAVCLPFSGLTAWLFLRGVAATQGYKLAAYLFFMILVVIWFQSVYLSALKDYVRIVRTFAVGVLVSVVAGWILLSYTEINPATAALVAIDVGFVLIALLSSFHFEQVFPARQERLYFAFFSYFRKYPSLFFIGTFMYAGIYVHCFVYWFSSKGTLVRDQFWTSPFYDLPVFYAFVSVIPTLVTFVVSVETRFYEKFRTYYNQVIHGGTYQEMSRAKKEMQRTLMLEISFLTEVQLLFTIISLALGMKFLPGTGFTMEQIDIFTILALGYFLFIIMFVLLHLLMYFDDRKGVLWISLLFVVLNVAISYATYKTDSDGLGMFIASFLGLAAAIYRLMQVLGNIDYFTFCMQPMHTMRPKNQTFRKIPGKSLSIIVSVSLLAVLLSACTATSSIDSGTVSGEAVAASVVGSEKMEQDISRLQEDKRVYERDEDSSIKALYVTVLPQNQEKAKTGLNWYALNRITDHYSQDNMKVIVQEGAVDGSGPQQGMFGYGISEFNGKISLRGNTARYASQKSYKIRLNEEAGTWLNQRTINLNKHAFDFSRIRNKLTFDLLEKVPDITSLRTQFVHLYVKDLSEGANPGGYENYGLYTQIEQPNEMFLKSHWLDPYGQLYKVAFFEFFRYPDQIKELSDPGYDKAAFESILEIKGYEDHDKLIAMLNDVNDMSIPIDKVIEEHFDLDNYLTWLAVNILTDNMDTDANNFYLYSPLNSDKWYFLPWDYDGAWGVQRMEKSISDYQNGLSNYWGSVLHNRYFRSEAHIQQLKDKIEEVSKYINKDTVTAQMELYEGTVKPYLESAPDIKFLPQMTSRLSEEMEYIAQVPEMGKKLFLEDLEKPKPFYLDDVKTEADGKQTYSWGLSYDFQGDDLLYDLSVAKDPEFTQVVTTKKDLSNNTVTLDGLPKGIYYWKVIVRDTQGHSQIAFDKYFDTEEQPYYGIREFEVE</sequence>
<feature type="transmembrane region" description="Helical" evidence="1">
    <location>
        <begin position="65"/>
        <end position="89"/>
    </location>
</feature>
<evidence type="ECO:0000313" key="3">
    <source>
        <dbReference type="Proteomes" id="UP000679992"/>
    </source>
</evidence>
<dbReference type="Proteomes" id="UP000679992">
    <property type="component" value="Unassembled WGS sequence"/>
</dbReference>
<dbReference type="Pfam" id="PF16933">
    <property type="entry name" value="PelG"/>
    <property type="match status" value="1"/>
</dbReference>
<reference evidence="2 3" key="1">
    <citation type="submission" date="2021-03" db="EMBL/GenBank/DDBJ databases">
        <title>Antimicrobial resistance genes in bacteria isolated from Japanese honey, and their potential for conferring macrolide and lincosamide resistance in the American foulbrood pathogen Paenibacillus larvae.</title>
        <authorList>
            <person name="Okamoto M."/>
            <person name="Kumagai M."/>
            <person name="Kanamori H."/>
            <person name="Takamatsu D."/>
        </authorList>
    </citation>
    <scope>NUCLEOTIDE SEQUENCE [LARGE SCALE GENOMIC DNA]</scope>
    <source>
        <strain evidence="2 3">J42TS3</strain>
    </source>
</reference>
<keyword evidence="1" id="KW-0472">Membrane</keyword>
<comment type="caution">
    <text evidence="2">The sequence shown here is derived from an EMBL/GenBank/DDBJ whole genome shotgun (WGS) entry which is preliminary data.</text>
</comment>
<evidence type="ECO:0000256" key="1">
    <source>
        <dbReference type="SAM" id="Phobius"/>
    </source>
</evidence>
<dbReference type="InterPro" id="IPR031617">
    <property type="entry name" value="PelG"/>
</dbReference>
<feature type="transmembrane region" description="Helical" evidence="1">
    <location>
        <begin position="277"/>
        <end position="295"/>
    </location>
</feature>
<protein>
    <recommendedName>
        <fullName evidence="4">Spore coat protein CotH</fullName>
    </recommendedName>
</protein>
<feature type="transmembrane region" description="Helical" evidence="1">
    <location>
        <begin position="134"/>
        <end position="155"/>
    </location>
</feature>
<feature type="transmembrane region" description="Helical" evidence="1">
    <location>
        <begin position="398"/>
        <end position="417"/>
    </location>
</feature>
<feature type="transmembrane region" description="Helical" evidence="1">
    <location>
        <begin position="330"/>
        <end position="356"/>
    </location>
</feature>
<dbReference type="EMBL" id="BOSL01000001">
    <property type="protein sequence ID" value="GIP51423.1"/>
    <property type="molecule type" value="Genomic_DNA"/>
</dbReference>
<feature type="transmembrane region" description="Helical" evidence="1">
    <location>
        <begin position="423"/>
        <end position="442"/>
    </location>
</feature>
<keyword evidence="1" id="KW-1133">Transmembrane helix</keyword>